<organism evidence="7 8">
    <name type="scientific">Esox lucius</name>
    <name type="common">Northern pike</name>
    <dbReference type="NCBI Taxonomy" id="8010"/>
    <lineage>
        <taxon>Eukaryota</taxon>
        <taxon>Metazoa</taxon>
        <taxon>Chordata</taxon>
        <taxon>Craniata</taxon>
        <taxon>Vertebrata</taxon>
        <taxon>Euteleostomi</taxon>
        <taxon>Actinopterygii</taxon>
        <taxon>Neopterygii</taxon>
        <taxon>Teleostei</taxon>
        <taxon>Protacanthopterygii</taxon>
        <taxon>Esociformes</taxon>
        <taxon>Esocidae</taxon>
        <taxon>Esox</taxon>
    </lineage>
</organism>
<evidence type="ECO:0000256" key="1">
    <source>
        <dbReference type="ARBA" id="ARBA00022729"/>
    </source>
</evidence>
<keyword evidence="8" id="KW-1185">Reference proteome</keyword>
<evidence type="ECO:0000259" key="6">
    <source>
        <dbReference type="PROSITE" id="PS50835"/>
    </source>
</evidence>
<evidence type="ECO:0000256" key="5">
    <source>
        <dbReference type="ARBA" id="ARBA00043266"/>
    </source>
</evidence>
<reference evidence="7" key="3">
    <citation type="submission" date="2025-09" db="UniProtKB">
        <authorList>
            <consortium name="Ensembl"/>
        </authorList>
    </citation>
    <scope>IDENTIFICATION</scope>
</reference>
<evidence type="ECO:0000313" key="7">
    <source>
        <dbReference type="Ensembl" id="ENSELUP00000097939.1"/>
    </source>
</evidence>
<dbReference type="InterPro" id="IPR051287">
    <property type="entry name" value="TCR_variable_region"/>
</dbReference>
<keyword evidence="5" id="KW-0391">Immunity</keyword>
<dbReference type="InterPro" id="IPR003599">
    <property type="entry name" value="Ig_sub"/>
</dbReference>
<dbReference type="PROSITE" id="PS50835">
    <property type="entry name" value="IG_LIKE"/>
    <property type="match status" value="1"/>
</dbReference>
<evidence type="ECO:0000256" key="4">
    <source>
        <dbReference type="ARBA" id="ARBA00023319"/>
    </source>
</evidence>
<feature type="domain" description="Ig-like" evidence="6">
    <location>
        <begin position="14"/>
        <end position="110"/>
    </location>
</feature>
<dbReference type="InterPro" id="IPR036179">
    <property type="entry name" value="Ig-like_dom_sf"/>
</dbReference>
<dbReference type="GeneTree" id="ENSGT01030000234557"/>
<dbReference type="SMART" id="SM00409">
    <property type="entry name" value="IG"/>
    <property type="match status" value="1"/>
</dbReference>
<dbReference type="GO" id="GO:0002250">
    <property type="term" value="P:adaptive immune response"/>
    <property type="evidence" value="ECO:0007669"/>
    <property type="project" value="UniProtKB-KW"/>
</dbReference>
<dbReference type="Gene3D" id="2.60.40.10">
    <property type="entry name" value="Immunoglobulins"/>
    <property type="match status" value="1"/>
</dbReference>
<dbReference type="PANTHER" id="PTHR19367">
    <property type="entry name" value="T-CELL RECEPTOR ALPHA CHAIN V REGION"/>
    <property type="match status" value="1"/>
</dbReference>
<dbReference type="AlphaFoldDB" id="A0AAY5L9S9"/>
<keyword evidence="3" id="KW-0675">Receptor</keyword>
<name>A0AAY5L9S9_ESOLU</name>
<protein>
    <submittedName>
        <fullName evidence="7">T-cell receptor alpha/delta variable 22.0</fullName>
    </submittedName>
</protein>
<keyword evidence="4" id="KW-0393">Immunoglobulin domain</keyword>
<evidence type="ECO:0000256" key="2">
    <source>
        <dbReference type="ARBA" id="ARBA00023130"/>
    </source>
</evidence>
<dbReference type="InterPro" id="IPR013783">
    <property type="entry name" value="Ig-like_fold"/>
</dbReference>
<dbReference type="GO" id="GO:0042101">
    <property type="term" value="C:T cell receptor complex"/>
    <property type="evidence" value="ECO:0007669"/>
    <property type="project" value="UniProtKB-KW"/>
</dbReference>
<dbReference type="InterPro" id="IPR007110">
    <property type="entry name" value="Ig-like_dom"/>
</dbReference>
<accession>A0AAY5L9S9</accession>
<evidence type="ECO:0000256" key="3">
    <source>
        <dbReference type="ARBA" id="ARBA00023170"/>
    </source>
</evidence>
<evidence type="ECO:0000313" key="8">
    <source>
        <dbReference type="Proteomes" id="UP000265140"/>
    </source>
</evidence>
<dbReference type="Proteomes" id="UP000265140">
    <property type="component" value="Chromosome 3"/>
</dbReference>
<dbReference type="Pfam" id="PF07686">
    <property type="entry name" value="V-set"/>
    <property type="match status" value="1"/>
</dbReference>
<keyword evidence="2" id="KW-1064">Adaptive immunity</keyword>
<proteinExistence type="predicted"/>
<dbReference type="PANTHER" id="PTHR19367:SF18">
    <property type="entry name" value="T CELL RECEPTOR ALPHA VARIABLE 16"/>
    <property type="match status" value="1"/>
</dbReference>
<dbReference type="SMART" id="SM00406">
    <property type="entry name" value="IGv"/>
    <property type="match status" value="1"/>
</dbReference>
<dbReference type="SUPFAM" id="SSF48726">
    <property type="entry name" value="Immunoglobulin"/>
    <property type="match status" value="1"/>
</dbReference>
<dbReference type="InterPro" id="IPR013106">
    <property type="entry name" value="Ig_V-set"/>
</dbReference>
<keyword evidence="1" id="KW-0732">Signal</keyword>
<dbReference type="Ensembl" id="ENSELUT00000108895.1">
    <property type="protein sequence ID" value="ENSELUP00000097939.1"/>
    <property type="gene ID" value="ENSELUG00000037289.1"/>
</dbReference>
<reference evidence="7 8" key="1">
    <citation type="submission" date="2020-02" db="EMBL/GenBank/DDBJ databases">
        <title>Esox lucius (northern pike) genome, fEsoLuc1, primary haplotype.</title>
        <authorList>
            <person name="Myers G."/>
            <person name="Karagic N."/>
            <person name="Meyer A."/>
            <person name="Pippel M."/>
            <person name="Reichard M."/>
            <person name="Winkler S."/>
            <person name="Tracey A."/>
            <person name="Sims Y."/>
            <person name="Howe K."/>
            <person name="Rhie A."/>
            <person name="Formenti G."/>
            <person name="Durbin R."/>
            <person name="Fedrigo O."/>
            <person name="Jarvis E.D."/>
        </authorList>
    </citation>
    <scope>NUCLEOTIDE SEQUENCE [LARGE SCALE GENOMIC DNA]</scope>
</reference>
<sequence>MILLYSFPECRGEDSVTQPPGYVITTEGEQVTLDCTFNTSNYPILYWYRHYLNQAPQFILWKKARTWSGEQIPNNRYASTTSRISTKLVIQRLTLSDTALYYCALSDDTQ</sequence>
<keyword evidence="5" id="KW-1279">T cell receptor</keyword>
<reference evidence="7" key="2">
    <citation type="submission" date="2025-08" db="UniProtKB">
        <authorList>
            <consortium name="Ensembl"/>
        </authorList>
    </citation>
    <scope>IDENTIFICATION</scope>
</reference>